<comment type="similarity">
    <text evidence="1">Belongs to the ATP-dependent AMP-binding enzyme family.</text>
</comment>
<sequence length="526" mass="55477">MTLADAIAPGSGHGRLHFPDETTSLDYGELWTAGEAIGCLRAATDGKPVMVILTNTRACAAVLVGAIAVGQPLVSVPLPPRGADLAWYGQFVWRINAISGAGTLLVDTSLLSLIPPVDGLTVMSFDDALALRGPSTADPASFTLTQFTSGSTADPKGIVLSGDKVAANLEAIMTWIQPDADFCTCSWLPLSHDMGLLGMFLAPLVAMTDRWARSGKLVIMAPTTFLRRPASWLTACEEFQATLTAGSNYSYDMAARRRGAAHDLRSLRICIVGSEPISAGTLERFTEVFRDTGFDPRAFSPGYGMAEAGLAVTATPRGTHWTALELASLVADSDREIDAAGEHRVVSSGIALPGYEVRVDGTGLGEVLVRGPSIATSYADGTPLVDADGWYHTRDLGAVRDGGCYVLGRTDDVFQVAGRNIYAVDVEAHAAEVTGVRRGRVVAVPDNGGLTLVAECDPSISDRASTARVAQALRQQIVSRLGTAPHRVLLARRGALPVTASGKIRRKPLIAALRSAELEILTGSIE</sequence>
<dbReference type="Gene3D" id="3.40.50.12780">
    <property type="entry name" value="N-terminal domain of ligase-like"/>
    <property type="match status" value="1"/>
</dbReference>
<dbReference type="SUPFAM" id="SSF56801">
    <property type="entry name" value="Acetyl-CoA synthetase-like"/>
    <property type="match status" value="1"/>
</dbReference>
<dbReference type="EMBL" id="AP022871">
    <property type="protein sequence ID" value="BCB88641.1"/>
    <property type="molecule type" value="Genomic_DNA"/>
</dbReference>
<evidence type="ECO:0000313" key="4">
    <source>
        <dbReference type="Proteomes" id="UP000503011"/>
    </source>
</evidence>
<dbReference type="InterPro" id="IPR000873">
    <property type="entry name" value="AMP-dep_synth/lig_dom"/>
</dbReference>
<dbReference type="AlphaFoldDB" id="A0A6F8YS28"/>
<name>A0A6F8YS28_9ACTN</name>
<evidence type="ECO:0000313" key="3">
    <source>
        <dbReference type="EMBL" id="BCB88641.1"/>
    </source>
</evidence>
<dbReference type="GO" id="GO:0005886">
    <property type="term" value="C:plasma membrane"/>
    <property type="evidence" value="ECO:0007669"/>
    <property type="project" value="TreeGrafter"/>
</dbReference>
<evidence type="ECO:0000256" key="1">
    <source>
        <dbReference type="ARBA" id="ARBA00006432"/>
    </source>
</evidence>
<dbReference type="KEGG" id="psuu:Psuf_059540"/>
<dbReference type="InterPro" id="IPR045851">
    <property type="entry name" value="AMP-bd_C_sf"/>
</dbReference>
<dbReference type="Proteomes" id="UP000503011">
    <property type="component" value="Chromosome"/>
</dbReference>
<dbReference type="GO" id="GO:0006633">
    <property type="term" value="P:fatty acid biosynthetic process"/>
    <property type="evidence" value="ECO:0007669"/>
    <property type="project" value="TreeGrafter"/>
</dbReference>
<reference evidence="3 4" key="2">
    <citation type="submission" date="2020-03" db="EMBL/GenBank/DDBJ databases">
        <authorList>
            <person name="Ichikawa N."/>
            <person name="Kimura A."/>
            <person name="Kitahashi Y."/>
            <person name="Uohara A."/>
        </authorList>
    </citation>
    <scope>NUCLEOTIDE SEQUENCE [LARGE SCALE GENOMIC DNA]</scope>
    <source>
        <strain evidence="3 4">NBRC 105367</strain>
    </source>
</reference>
<dbReference type="InterPro" id="IPR042099">
    <property type="entry name" value="ANL_N_sf"/>
</dbReference>
<proteinExistence type="inferred from homology"/>
<dbReference type="Pfam" id="PF00501">
    <property type="entry name" value="AMP-binding"/>
    <property type="match status" value="1"/>
</dbReference>
<gene>
    <name evidence="3" type="ORF">Psuf_059540</name>
</gene>
<dbReference type="Gene3D" id="3.30.300.30">
    <property type="match status" value="1"/>
</dbReference>
<dbReference type="PANTHER" id="PTHR22754:SF32">
    <property type="entry name" value="DISCO-INTERACTING PROTEIN 2"/>
    <property type="match status" value="1"/>
</dbReference>
<dbReference type="GO" id="GO:0070566">
    <property type="term" value="F:adenylyltransferase activity"/>
    <property type="evidence" value="ECO:0007669"/>
    <property type="project" value="TreeGrafter"/>
</dbReference>
<dbReference type="RefSeq" id="WP_173160174.1">
    <property type="nucleotide sequence ID" value="NZ_AP022871.1"/>
</dbReference>
<organism evidence="3 4">
    <name type="scientific">Phytohabitans suffuscus</name>
    <dbReference type="NCBI Taxonomy" id="624315"/>
    <lineage>
        <taxon>Bacteria</taxon>
        <taxon>Bacillati</taxon>
        <taxon>Actinomycetota</taxon>
        <taxon>Actinomycetes</taxon>
        <taxon>Micromonosporales</taxon>
        <taxon>Micromonosporaceae</taxon>
    </lineage>
</organism>
<dbReference type="PANTHER" id="PTHR22754">
    <property type="entry name" value="DISCO-INTERACTING PROTEIN 2 DIP2 -RELATED"/>
    <property type="match status" value="1"/>
</dbReference>
<evidence type="ECO:0000259" key="2">
    <source>
        <dbReference type="Pfam" id="PF00501"/>
    </source>
</evidence>
<feature type="domain" description="AMP-dependent synthetase/ligase" evidence="2">
    <location>
        <begin position="21"/>
        <end position="378"/>
    </location>
</feature>
<protein>
    <submittedName>
        <fullName evidence="3">Putative acyl-CoA synthase/polyketide synthase</fullName>
    </submittedName>
</protein>
<keyword evidence="4" id="KW-1185">Reference proteome</keyword>
<reference evidence="3 4" key="1">
    <citation type="submission" date="2020-03" db="EMBL/GenBank/DDBJ databases">
        <title>Whole genome shotgun sequence of Phytohabitans suffuscus NBRC 105367.</title>
        <authorList>
            <person name="Komaki H."/>
            <person name="Tamura T."/>
        </authorList>
    </citation>
    <scope>NUCLEOTIDE SEQUENCE [LARGE SCALE GENOMIC DNA]</scope>
    <source>
        <strain evidence="3 4">NBRC 105367</strain>
    </source>
</reference>
<accession>A0A6F8YS28</accession>